<organism evidence="2 3">
    <name type="scientific">Rhodotorula diobovata</name>
    <dbReference type="NCBI Taxonomy" id="5288"/>
    <lineage>
        <taxon>Eukaryota</taxon>
        <taxon>Fungi</taxon>
        <taxon>Dikarya</taxon>
        <taxon>Basidiomycota</taxon>
        <taxon>Pucciniomycotina</taxon>
        <taxon>Microbotryomycetes</taxon>
        <taxon>Sporidiobolales</taxon>
        <taxon>Sporidiobolaceae</taxon>
        <taxon>Rhodotorula</taxon>
    </lineage>
</organism>
<evidence type="ECO:0000256" key="1">
    <source>
        <dbReference type="SAM" id="MobiDB-lite"/>
    </source>
</evidence>
<dbReference type="Proteomes" id="UP000311382">
    <property type="component" value="Unassembled WGS sequence"/>
</dbReference>
<feature type="compositionally biased region" description="Basic residues" evidence="1">
    <location>
        <begin position="80"/>
        <end position="94"/>
    </location>
</feature>
<protein>
    <submittedName>
        <fullName evidence="2">Uncharacterized protein</fullName>
    </submittedName>
</protein>
<feature type="region of interest" description="Disordered" evidence="1">
    <location>
        <begin position="59"/>
        <end position="94"/>
    </location>
</feature>
<proteinExistence type="predicted"/>
<dbReference type="EMBL" id="SOZI01000083">
    <property type="protein sequence ID" value="TNY19822.1"/>
    <property type="molecule type" value="Genomic_DNA"/>
</dbReference>
<name>A0A5C5FUD3_9BASI</name>
<feature type="region of interest" description="Disordered" evidence="1">
    <location>
        <begin position="1"/>
        <end position="22"/>
    </location>
</feature>
<evidence type="ECO:0000313" key="2">
    <source>
        <dbReference type="EMBL" id="TNY19822.1"/>
    </source>
</evidence>
<feature type="non-terminal residue" evidence="2">
    <location>
        <position position="1"/>
    </location>
</feature>
<comment type="caution">
    <text evidence="2">The sequence shown here is derived from an EMBL/GenBank/DDBJ whole genome shotgun (WGS) entry which is preliminary data.</text>
</comment>
<evidence type="ECO:0000313" key="3">
    <source>
        <dbReference type="Proteomes" id="UP000311382"/>
    </source>
</evidence>
<dbReference type="AlphaFoldDB" id="A0A5C5FUD3"/>
<keyword evidence="3" id="KW-1185">Reference proteome</keyword>
<accession>A0A5C5FUD3</accession>
<feature type="region of interest" description="Disordered" evidence="1">
    <location>
        <begin position="210"/>
        <end position="254"/>
    </location>
</feature>
<feature type="compositionally biased region" description="Basic and acidic residues" evidence="1">
    <location>
        <begin position="217"/>
        <end position="238"/>
    </location>
</feature>
<feature type="compositionally biased region" description="Basic and acidic residues" evidence="1">
    <location>
        <begin position="284"/>
        <end position="298"/>
    </location>
</feature>
<feature type="region of interest" description="Disordered" evidence="1">
    <location>
        <begin position="326"/>
        <end position="349"/>
    </location>
</feature>
<gene>
    <name evidence="2" type="ORF">DMC30DRAFT_447570</name>
</gene>
<sequence length="349" mass="38420">PLLPRRVLRLSPPDGPHQGLEYPRPLARRVRRAPQVAPSPARVDRLDAPVAARAAVDVGARVVQPKGRARRPDASSRRSPSSRRSHLHRSSQVNHRIRSRLHLHLPVRGGVGERRRCVDRTELSDAGELRCVGHPRPALKHVPRDVARTGICSRHSLAAQTHHSQGLARRARRRLGGGRPQSARWNCITDVRVVVTRRAVPRALLRRVGAAPAVEQGRSRGGREEAPFPRPGRRDGRRWPSCGHAGLGRPSQPNLAQRLEHPVRRTHLASSAAVLPGRHNRPPRAPDRECRELGDDGARAAGRPLAQDARLDRAAGAAHYGYQSHAVVDRRPASPRRVGERLGLPSAQA</sequence>
<feature type="region of interest" description="Disordered" evidence="1">
    <location>
        <begin position="272"/>
        <end position="306"/>
    </location>
</feature>
<reference evidence="2 3" key="1">
    <citation type="submission" date="2019-03" db="EMBL/GenBank/DDBJ databases">
        <title>Rhodosporidium diobovatum UCD-FST 08-225 genome sequencing, assembly, and annotation.</title>
        <authorList>
            <person name="Fakankun I.U."/>
            <person name="Fristensky B."/>
            <person name="Levin D.B."/>
        </authorList>
    </citation>
    <scope>NUCLEOTIDE SEQUENCE [LARGE SCALE GENOMIC DNA]</scope>
    <source>
        <strain evidence="2 3">UCD-FST 08-225</strain>
    </source>
</reference>
<feature type="compositionally biased region" description="Basic and acidic residues" evidence="1">
    <location>
        <begin position="327"/>
        <end position="340"/>
    </location>
</feature>